<feature type="transmembrane region" description="Helical" evidence="8">
    <location>
        <begin position="21"/>
        <end position="48"/>
    </location>
</feature>
<dbReference type="GO" id="GO:0022857">
    <property type="term" value="F:transmembrane transporter activity"/>
    <property type="evidence" value="ECO:0007669"/>
    <property type="project" value="InterPro"/>
</dbReference>
<feature type="transmembrane region" description="Helical" evidence="8">
    <location>
        <begin position="85"/>
        <end position="103"/>
    </location>
</feature>
<gene>
    <name evidence="9" type="ordered locus">Arad_12380</name>
</gene>
<accession>B9JQE3</accession>
<feature type="transmembrane region" description="Helical" evidence="8">
    <location>
        <begin position="286"/>
        <end position="303"/>
    </location>
</feature>
<feature type="transmembrane region" description="Helical" evidence="8">
    <location>
        <begin position="228"/>
        <end position="249"/>
    </location>
</feature>
<evidence type="ECO:0000256" key="4">
    <source>
        <dbReference type="ARBA" id="ARBA00022519"/>
    </source>
</evidence>
<keyword evidence="7 8" id="KW-0472">Membrane</keyword>
<dbReference type="Pfam" id="PF02653">
    <property type="entry name" value="BPD_transp_2"/>
    <property type="match status" value="1"/>
</dbReference>
<dbReference type="AlphaFoldDB" id="B9JQE3"/>
<feature type="transmembrane region" description="Helical" evidence="8">
    <location>
        <begin position="60"/>
        <end position="80"/>
    </location>
</feature>
<evidence type="ECO:0000313" key="10">
    <source>
        <dbReference type="Proteomes" id="UP000001600"/>
    </source>
</evidence>
<sequence>MKRSCISHPKNGKFNMPQVSHTIVVNLVSRFGIAFGFAILCVFLAFASPYFATWDNIGNILAQVSINGIMAVGLTFVILAAGIDLSVGSVLALAGIVAASVVTNSGMDLGVTAAVIVGLAVGGLAGATNGAIISASSRIPPFIVTLGMLSAARGITQVYNHGSQISDLSDDFMLLGNGQIGGIQISVYLFALVALIGYIALKYTRFGRYVYAVGGNERGARTAGVNVGLIKFSVYLISGICAGLSGIIFTSRATSASLQAGLGYELDAIAAVVIGGTSLAGGRGGIGGTILGALLIGVINNGLDLLSVDSGNKQIIKGLVIVFAVFLDTVRARTR</sequence>
<evidence type="ECO:0000256" key="3">
    <source>
        <dbReference type="ARBA" id="ARBA00022475"/>
    </source>
</evidence>
<protein>
    <submittedName>
        <fullName evidence="9">Sugar ABC transporter, permease protein</fullName>
    </submittedName>
</protein>
<name>B9JQE3_RHIR8</name>
<dbReference type="HOGENOM" id="CLU_028880_2_2_5"/>
<evidence type="ECO:0000256" key="5">
    <source>
        <dbReference type="ARBA" id="ARBA00022692"/>
    </source>
</evidence>
<feature type="transmembrane region" description="Helical" evidence="8">
    <location>
        <begin position="109"/>
        <end position="127"/>
    </location>
</feature>
<evidence type="ECO:0000256" key="8">
    <source>
        <dbReference type="SAM" id="Phobius"/>
    </source>
</evidence>
<keyword evidence="2" id="KW-0813">Transport</keyword>
<proteinExistence type="predicted"/>
<evidence type="ECO:0000256" key="2">
    <source>
        <dbReference type="ARBA" id="ARBA00022448"/>
    </source>
</evidence>
<reference evidence="9 10" key="1">
    <citation type="journal article" date="2009" name="J. Bacteriol.">
        <title>Genome sequences of three Agrobacterium biovars help elucidate the evolution of multichromosome genomes in bacteria.</title>
        <authorList>
            <person name="Slater S.C."/>
            <person name="Goldman B.S."/>
            <person name="Goodner B."/>
            <person name="Setubal J.C."/>
            <person name="Farrand S.K."/>
            <person name="Nester E.W."/>
            <person name="Burr T.J."/>
            <person name="Banta L."/>
            <person name="Dickerman A.W."/>
            <person name="Paulsen I."/>
            <person name="Otten L."/>
            <person name="Suen G."/>
            <person name="Welch R."/>
            <person name="Almeida N.F."/>
            <person name="Arnold F."/>
            <person name="Burton O.T."/>
            <person name="Du Z."/>
            <person name="Ewing A."/>
            <person name="Godsy E."/>
            <person name="Heisel S."/>
            <person name="Houmiel K.L."/>
            <person name="Jhaveri J."/>
            <person name="Lu J."/>
            <person name="Miller N.M."/>
            <person name="Norton S."/>
            <person name="Chen Q."/>
            <person name="Phoolcharoen W."/>
            <person name="Ohlin V."/>
            <person name="Ondrusek D."/>
            <person name="Pride N."/>
            <person name="Stricklin S.L."/>
            <person name="Sun J."/>
            <person name="Wheeler C."/>
            <person name="Wilson L."/>
            <person name="Zhu H."/>
            <person name="Wood D.W."/>
        </authorList>
    </citation>
    <scope>NUCLEOTIDE SEQUENCE [LARGE SCALE GENOMIC DNA]</scope>
    <source>
        <strain evidence="10">K84 / ATCC BAA-868</strain>
        <plasmid evidence="9 10">pAtK84c</plasmid>
    </source>
</reference>
<feature type="transmembrane region" description="Helical" evidence="8">
    <location>
        <begin position="179"/>
        <end position="201"/>
    </location>
</feature>
<dbReference type="GO" id="GO:0005886">
    <property type="term" value="C:plasma membrane"/>
    <property type="evidence" value="ECO:0007669"/>
    <property type="project" value="UniProtKB-SubCell"/>
</dbReference>
<evidence type="ECO:0000256" key="6">
    <source>
        <dbReference type="ARBA" id="ARBA00022989"/>
    </source>
</evidence>
<comment type="subcellular location">
    <subcellularLocation>
        <location evidence="1">Cell membrane</location>
        <topology evidence="1">Multi-pass membrane protein</topology>
    </subcellularLocation>
</comment>
<geneLocation type="plasmid" evidence="9 10">
    <name>pAtK84c</name>
</geneLocation>
<dbReference type="CDD" id="cd06579">
    <property type="entry name" value="TM_PBP1_transp_AraH_like"/>
    <property type="match status" value="1"/>
</dbReference>
<evidence type="ECO:0000256" key="7">
    <source>
        <dbReference type="ARBA" id="ARBA00023136"/>
    </source>
</evidence>
<keyword evidence="4" id="KW-0997">Cell inner membrane</keyword>
<dbReference type="Proteomes" id="UP000001600">
    <property type="component" value="Plasmid pAtK84c"/>
</dbReference>
<keyword evidence="3" id="KW-1003">Cell membrane</keyword>
<dbReference type="InterPro" id="IPR001851">
    <property type="entry name" value="ABC_transp_permease"/>
</dbReference>
<keyword evidence="6 8" id="KW-1133">Transmembrane helix</keyword>
<feature type="transmembrane region" description="Helical" evidence="8">
    <location>
        <begin position="139"/>
        <end position="159"/>
    </location>
</feature>
<dbReference type="EMBL" id="CP000631">
    <property type="protein sequence ID" value="ACM31362.1"/>
    <property type="molecule type" value="Genomic_DNA"/>
</dbReference>
<dbReference type="PANTHER" id="PTHR32196:SF21">
    <property type="entry name" value="ABC TRANSPORTER PERMEASE PROTEIN YPHD-RELATED"/>
    <property type="match status" value="1"/>
</dbReference>
<evidence type="ECO:0000256" key="1">
    <source>
        <dbReference type="ARBA" id="ARBA00004651"/>
    </source>
</evidence>
<evidence type="ECO:0000313" key="9">
    <source>
        <dbReference type="EMBL" id="ACM31362.1"/>
    </source>
</evidence>
<dbReference type="KEGG" id="ara:Arad_12380"/>
<organism evidence="9 10">
    <name type="scientific">Rhizobium rhizogenes (strain K84 / ATCC BAA-868)</name>
    <name type="common">Agrobacterium radiobacter</name>
    <dbReference type="NCBI Taxonomy" id="311403"/>
    <lineage>
        <taxon>Bacteria</taxon>
        <taxon>Pseudomonadati</taxon>
        <taxon>Pseudomonadota</taxon>
        <taxon>Alphaproteobacteria</taxon>
        <taxon>Hyphomicrobiales</taxon>
        <taxon>Rhizobiaceae</taxon>
        <taxon>Rhizobium/Agrobacterium group</taxon>
        <taxon>Rhizobium</taxon>
    </lineage>
</organism>
<dbReference type="PANTHER" id="PTHR32196">
    <property type="entry name" value="ABC TRANSPORTER PERMEASE PROTEIN YPHD-RELATED-RELATED"/>
    <property type="match status" value="1"/>
</dbReference>
<keyword evidence="5 8" id="KW-0812">Transmembrane</keyword>
<keyword evidence="9" id="KW-0614">Plasmid</keyword>